<sequence>MKKVFTLFLIFFWLAVSMLCAQNFSHKGFVTDASTGLPVQKAKITVFGKKNLTLFTDDAGAFSIDSLPRGRYTFTVSAQGYAAEQVEVFSTEEGFSLPQVKLSKLDDWKPGFHDLVVVDELHEDDDAVSEYTPMLSSSQDPFSASAAYTFSPARFRIRGYDSQYTPVYLNGVEMNDMNTGYGVWSLWGGLNDVVRNQETSTGIQPMFSAFGNIGAATNVLTRAGMQRQQARLTYSNSNRTYSNRMMLTYSTGMMNNGWAFSASLSSRWGNGRYSVVDGQFYKAFGYFLSIEKQLFPEHSLVLNVIDAPTERGVAAASTQEAYDLVGSNYYNSNVGYQNGKMRNARVRDSHEPIIQLSHFWNRGRTLNLSTTLGVRFGYNGYSALTWFQAPDPRPDYYRKLPSYYLQGTPPDPDAAVALAELWRTDRNTAYINWDRLYEVNRNNHMETYDSNGVLIASGLRSEYAIEDRRTDQLQWNYATTFNMEINDRLKLDAGVTYRWNRTQSFNILKDLLGGEYWYDIDKFAERDFASDPSKVQINLLAPDHIARKGDRIGHDYEAYIQKGSAWAIARFDLGRFNSYAGMMFGFTSMYRHGNQQRGLFPNNSFCNSVWLKFFDFGFKGGTVYQISGHHYLEMNAAIMQQAPYFRNVFVSPRTRHTYVENPEEENVYSFDLSYQLRLPFLRGRLTGFYTRVNNQTRNMSFYDDVHRTFSNYTLTGIDTRYAGIELGLEAKLSPTLSATGALSVGRYQNVSDPDYIQTVDNSNKVLERGTVYWSGLNTSGTPQTAATVGMTYRAPWYGMFGFNINYFDRNFISMNPVLRTERARVDMENRFSIPEKLKGGVTVDAFIGYSYRITYGKFLRFNLSVSNLLNNRNIHSGGFEQLRVRSFEGKYQKPFDSKYYYMYGTTFFFNTSLQF</sequence>
<dbReference type="RefSeq" id="WP_036872581.1">
    <property type="nucleotide sequence ID" value="NZ_JRFA01000002.1"/>
</dbReference>
<evidence type="ECO:0000256" key="1">
    <source>
        <dbReference type="ARBA" id="ARBA00004442"/>
    </source>
</evidence>
<dbReference type="Gene3D" id="2.40.170.20">
    <property type="entry name" value="TonB-dependent receptor, beta-barrel domain"/>
    <property type="match status" value="1"/>
</dbReference>
<keyword evidence="3" id="KW-0998">Cell outer membrane</keyword>
<feature type="signal peptide" evidence="4">
    <location>
        <begin position="1"/>
        <end position="21"/>
    </location>
</feature>
<dbReference type="Pfam" id="PF13620">
    <property type="entry name" value="CarboxypepD_reg"/>
    <property type="match status" value="1"/>
</dbReference>
<evidence type="ECO:0000256" key="2">
    <source>
        <dbReference type="ARBA" id="ARBA00023136"/>
    </source>
</evidence>
<evidence type="ECO:0000313" key="5">
    <source>
        <dbReference type="EMBL" id="KGN76344.1"/>
    </source>
</evidence>
<reference evidence="5 6" key="1">
    <citation type="submission" date="2014-09" db="EMBL/GenBank/DDBJ databases">
        <title>Draft Genome Sequence of Porphyromonas macacae COT-192_OH2859.</title>
        <authorList>
            <person name="Wallis C."/>
            <person name="Deusch O."/>
            <person name="O'Flynn C."/>
            <person name="Davis I."/>
            <person name="Horsfall A."/>
            <person name="Kirkwood N."/>
            <person name="Harris S."/>
            <person name="Eisen J.A."/>
            <person name="Coil D.A."/>
            <person name="Darling A.E."/>
            <person name="Jospin G."/>
            <person name="Alexiev A."/>
        </authorList>
    </citation>
    <scope>NUCLEOTIDE SEQUENCE [LARGE SCALE GENOMIC DNA]</scope>
    <source>
        <strain evidence="6">COT-192 OH2859</strain>
    </source>
</reference>
<gene>
    <name evidence="5" type="ORF">HQ47_00730</name>
</gene>
<protein>
    <submittedName>
        <fullName evidence="5">TonB-dependent receptor</fullName>
    </submittedName>
</protein>
<dbReference type="InterPro" id="IPR036942">
    <property type="entry name" value="Beta-barrel_TonB_sf"/>
</dbReference>
<dbReference type="EMBL" id="JRFA01000002">
    <property type="protein sequence ID" value="KGN76344.1"/>
    <property type="molecule type" value="Genomic_DNA"/>
</dbReference>
<organism evidence="5 6">
    <name type="scientific">Porphyromonas macacae</name>
    <dbReference type="NCBI Taxonomy" id="28115"/>
    <lineage>
        <taxon>Bacteria</taxon>
        <taxon>Pseudomonadati</taxon>
        <taxon>Bacteroidota</taxon>
        <taxon>Bacteroidia</taxon>
        <taxon>Bacteroidales</taxon>
        <taxon>Porphyromonadaceae</taxon>
        <taxon>Porphyromonas</taxon>
    </lineage>
</organism>
<dbReference type="SUPFAM" id="SSF49464">
    <property type="entry name" value="Carboxypeptidase regulatory domain-like"/>
    <property type="match status" value="1"/>
</dbReference>
<comment type="subcellular location">
    <subcellularLocation>
        <location evidence="1">Cell outer membrane</location>
    </subcellularLocation>
</comment>
<keyword evidence="5" id="KW-0675">Receptor</keyword>
<proteinExistence type="predicted"/>
<dbReference type="Proteomes" id="UP000030103">
    <property type="component" value="Unassembled WGS sequence"/>
</dbReference>
<keyword evidence="2" id="KW-0472">Membrane</keyword>
<comment type="caution">
    <text evidence="5">The sequence shown here is derived from an EMBL/GenBank/DDBJ whole genome shotgun (WGS) entry which is preliminary data.</text>
</comment>
<evidence type="ECO:0000313" key="6">
    <source>
        <dbReference type="Proteomes" id="UP000030103"/>
    </source>
</evidence>
<dbReference type="AlphaFoldDB" id="A0A0A2EIY7"/>
<feature type="chain" id="PRO_5001986240" evidence="4">
    <location>
        <begin position="22"/>
        <end position="915"/>
    </location>
</feature>
<dbReference type="InterPro" id="IPR008969">
    <property type="entry name" value="CarboxyPept-like_regulatory"/>
</dbReference>
<dbReference type="OrthoDB" id="1453181at2"/>
<dbReference type="SUPFAM" id="SSF56935">
    <property type="entry name" value="Porins"/>
    <property type="match status" value="1"/>
</dbReference>
<evidence type="ECO:0000256" key="4">
    <source>
        <dbReference type="SAM" id="SignalP"/>
    </source>
</evidence>
<dbReference type="STRING" id="28115.HQ47_00730"/>
<accession>A0A0A2EIY7</accession>
<name>A0A0A2EIY7_9PORP</name>
<dbReference type="eggNOG" id="COG1629">
    <property type="taxonomic scope" value="Bacteria"/>
</dbReference>
<keyword evidence="6" id="KW-1185">Reference proteome</keyword>
<dbReference type="Gene3D" id="2.60.40.1120">
    <property type="entry name" value="Carboxypeptidase-like, regulatory domain"/>
    <property type="match status" value="1"/>
</dbReference>
<dbReference type="GO" id="GO:0009279">
    <property type="term" value="C:cell outer membrane"/>
    <property type="evidence" value="ECO:0007669"/>
    <property type="project" value="UniProtKB-SubCell"/>
</dbReference>
<keyword evidence="4" id="KW-0732">Signal</keyword>
<evidence type="ECO:0000256" key="3">
    <source>
        <dbReference type="ARBA" id="ARBA00023237"/>
    </source>
</evidence>